<dbReference type="AlphaFoldDB" id="A0A1I0LAV3"/>
<organism evidence="1 2">
    <name type="scientific">Nonomuraea wenchangensis</name>
    <dbReference type="NCBI Taxonomy" id="568860"/>
    <lineage>
        <taxon>Bacteria</taxon>
        <taxon>Bacillati</taxon>
        <taxon>Actinomycetota</taxon>
        <taxon>Actinomycetes</taxon>
        <taxon>Streptosporangiales</taxon>
        <taxon>Streptosporangiaceae</taxon>
        <taxon>Nonomuraea</taxon>
    </lineage>
</organism>
<keyword evidence="2" id="KW-1185">Reference proteome</keyword>
<dbReference type="RefSeq" id="WP_245775203.1">
    <property type="nucleotide sequence ID" value="NZ_FOHX01000013.1"/>
</dbReference>
<proteinExistence type="predicted"/>
<evidence type="ECO:0000313" key="2">
    <source>
        <dbReference type="Proteomes" id="UP000199361"/>
    </source>
</evidence>
<evidence type="ECO:0000313" key="1">
    <source>
        <dbReference type="EMBL" id="SEU36319.1"/>
    </source>
</evidence>
<name>A0A1I0LAV3_9ACTN</name>
<reference evidence="1 2" key="1">
    <citation type="submission" date="2016-10" db="EMBL/GenBank/DDBJ databases">
        <authorList>
            <person name="de Groot N.N."/>
        </authorList>
    </citation>
    <scope>NUCLEOTIDE SEQUENCE [LARGE SCALE GENOMIC DNA]</scope>
    <source>
        <strain evidence="1 2">CGMCC 4.5598</strain>
    </source>
</reference>
<sequence>MSRVPWAATALCWTRQAELVDGLVELLIGLIHRINARAERRGEKELIGQLAAVPGKRGIFTKMVNAALSNPDETVRQVVFPAVPGGEKTLRALAKELMATERVVAERIRYQLRGSYSHYYRRMLAPLLAALEFKCHNTAYRPVMDAIELLARERIPYELCVLIALKDALRRSEIYVEGAWPLA</sequence>
<dbReference type="STRING" id="568860.SAMN05421811_113188"/>
<dbReference type="EMBL" id="FOHX01000013">
    <property type="protein sequence ID" value="SEU36319.1"/>
    <property type="molecule type" value="Genomic_DNA"/>
</dbReference>
<accession>A0A1I0LAV3</accession>
<evidence type="ECO:0008006" key="3">
    <source>
        <dbReference type="Google" id="ProtNLM"/>
    </source>
</evidence>
<gene>
    <name evidence="1" type="ORF">SAMN05421811_113188</name>
</gene>
<protein>
    <recommendedName>
        <fullName evidence="3">Tn3 transposase DDE domain-containing protein</fullName>
    </recommendedName>
</protein>
<dbReference type="Proteomes" id="UP000199361">
    <property type="component" value="Unassembled WGS sequence"/>
</dbReference>